<dbReference type="Gene3D" id="1.10.3520.10">
    <property type="entry name" value="Glycolipid transfer protein"/>
    <property type="match status" value="1"/>
</dbReference>
<dbReference type="AlphaFoldDB" id="A0ABD1UZE2"/>
<dbReference type="SUPFAM" id="SSF110004">
    <property type="entry name" value="Glycolipid transfer protein, GLTP"/>
    <property type="match status" value="1"/>
</dbReference>
<dbReference type="EMBL" id="JBFOLJ010000006">
    <property type="protein sequence ID" value="KAL2530301.1"/>
    <property type="molecule type" value="Genomic_DNA"/>
</dbReference>
<dbReference type="Proteomes" id="UP001604277">
    <property type="component" value="Unassembled WGS sequence"/>
</dbReference>
<dbReference type="PANTHER" id="PTHR10219:SF84">
    <property type="entry name" value="GLYCOLIPID TRANSFER PROTEIN 1-LIKE"/>
    <property type="match status" value="1"/>
</dbReference>
<reference evidence="3" key="1">
    <citation type="submission" date="2024-07" db="EMBL/GenBank/DDBJ databases">
        <title>Two chromosome-level genome assemblies of Korean endemic species Abeliophyllum distichum and Forsythia ovata (Oleaceae).</title>
        <authorList>
            <person name="Jang H."/>
        </authorList>
    </citation>
    <scope>NUCLEOTIDE SEQUENCE [LARGE SCALE GENOMIC DNA]</scope>
</reference>
<dbReference type="PANTHER" id="PTHR10219">
    <property type="entry name" value="GLYCOLIPID TRANSFER PROTEIN-RELATED"/>
    <property type="match status" value="1"/>
</dbReference>
<keyword evidence="3" id="KW-1185">Reference proteome</keyword>
<feature type="domain" description="Glycolipid transfer protein" evidence="1">
    <location>
        <begin position="54"/>
        <end position="194"/>
    </location>
</feature>
<dbReference type="Pfam" id="PF08718">
    <property type="entry name" value="GLTP"/>
    <property type="match status" value="1"/>
</dbReference>
<gene>
    <name evidence="2" type="ORF">Fot_22902</name>
</gene>
<dbReference type="InterPro" id="IPR036497">
    <property type="entry name" value="GLTP_sf"/>
</dbReference>
<evidence type="ECO:0000313" key="2">
    <source>
        <dbReference type="EMBL" id="KAL2530301.1"/>
    </source>
</evidence>
<organism evidence="2 3">
    <name type="scientific">Forsythia ovata</name>
    <dbReference type="NCBI Taxonomy" id="205694"/>
    <lineage>
        <taxon>Eukaryota</taxon>
        <taxon>Viridiplantae</taxon>
        <taxon>Streptophyta</taxon>
        <taxon>Embryophyta</taxon>
        <taxon>Tracheophyta</taxon>
        <taxon>Spermatophyta</taxon>
        <taxon>Magnoliopsida</taxon>
        <taxon>eudicotyledons</taxon>
        <taxon>Gunneridae</taxon>
        <taxon>Pentapetalae</taxon>
        <taxon>asterids</taxon>
        <taxon>lamiids</taxon>
        <taxon>Lamiales</taxon>
        <taxon>Oleaceae</taxon>
        <taxon>Forsythieae</taxon>
        <taxon>Forsythia</taxon>
    </lineage>
</organism>
<protein>
    <submittedName>
        <fullName evidence="2">Glycolipid transfer protein 1</fullName>
    </submittedName>
</protein>
<evidence type="ECO:0000259" key="1">
    <source>
        <dbReference type="Pfam" id="PF08718"/>
    </source>
</evidence>
<proteinExistence type="predicted"/>
<dbReference type="FunFam" id="1.10.3520.10:FF:000004">
    <property type="entry name" value="Glycolipid transfer protein 1"/>
    <property type="match status" value="1"/>
</dbReference>
<sequence>MVLFGTNSYLLLSEVKIVVTDNKWRKTVQLMEDNLFTPCLEGIKHVKSEQGDMLTKPLLDVCKHMLPILDKFGTAMTMVKSDISGNISRLESKYSSNPSRFNYLYSVVLAEVETKTAKSSSSCTNGLLWLTRAMDFLVALFHNLAEHQDWSMSHACNDSYSKTLKKWHGWLASSTFMLVMKLVPDRKKFIEVLGTQGDIYGDMENFCKKFSPVLAEIHKFMAGVGLDTMRAS</sequence>
<evidence type="ECO:0000313" key="3">
    <source>
        <dbReference type="Proteomes" id="UP001604277"/>
    </source>
</evidence>
<dbReference type="InterPro" id="IPR014830">
    <property type="entry name" value="Glycolipid_transfer_prot_dom"/>
</dbReference>
<accession>A0ABD1UZE2</accession>
<name>A0ABD1UZE2_9LAMI</name>
<comment type="caution">
    <text evidence="2">The sequence shown here is derived from an EMBL/GenBank/DDBJ whole genome shotgun (WGS) entry which is preliminary data.</text>
</comment>